<evidence type="ECO:0000256" key="2">
    <source>
        <dbReference type="SAM" id="SignalP"/>
    </source>
</evidence>
<accession>A0AAD7CWK8</accession>
<evidence type="ECO:0000313" key="3">
    <source>
        <dbReference type="EMBL" id="KAJ7667308.1"/>
    </source>
</evidence>
<keyword evidence="4" id="KW-1185">Reference proteome</keyword>
<dbReference type="EMBL" id="JARKIE010000202">
    <property type="protein sequence ID" value="KAJ7667308.1"/>
    <property type="molecule type" value="Genomic_DNA"/>
</dbReference>
<evidence type="ECO:0008006" key="5">
    <source>
        <dbReference type="Google" id="ProtNLM"/>
    </source>
</evidence>
<dbReference type="Proteomes" id="UP001221757">
    <property type="component" value="Unassembled WGS sequence"/>
</dbReference>
<reference evidence="3" key="1">
    <citation type="submission" date="2023-03" db="EMBL/GenBank/DDBJ databases">
        <title>Massive genome expansion in bonnet fungi (Mycena s.s.) driven by repeated elements and novel gene families across ecological guilds.</title>
        <authorList>
            <consortium name="Lawrence Berkeley National Laboratory"/>
            <person name="Harder C.B."/>
            <person name="Miyauchi S."/>
            <person name="Viragh M."/>
            <person name="Kuo A."/>
            <person name="Thoen E."/>
            <person name="Andreopoulos B."/>
            <person name="Lu D."/>
            <person name="Skrede I."/>
            <person name="Drula E."/>
            <person name="Henrissat B."/>
            <person name="Morin E."/>
            <person name="Kohler A."/>
            <person name="Barry K."/>
            <person name="LaButti K."/>
            <person name="Morin E."/>
            <person name="Salamov A."/>
            <person name="Lipzen A."/>
            <person name="Mereny Z."/>
            <person name="Hegedus B."/>
            <person name="Baldrian P."/>
            <person name="Stursova M."/>
            <person name="Weitz H."/>
            <person name="Taylor A."/>
            <person name="Grigoriev I.V."/>
            <person name="Nagy L.G."/>
            <person name="Martin F."/>
            <person name="Kauserud H."/>
        </authorList>
    </citation>
    <scope>NUCLEOTIDE SEQUENCE</scope>
    <source>
        <strain evidence="3">CBHHK067</strain>
    </source>
</reference>
<name>A0AAD7CWK8_MYCRO</name>
<feature type="signal peptide" evidence="2">
    <location>
        <begin position="1"/>
        <end position="18"/>
    </location>
</feature>
<sequence>MKMLILALLCLRAVIVWSAISAGRGSEAEEPSEMRRSIGPTVTPWNQTSAPRNNIRPAVSLDWAMSFSVDSRSNDMQLQNYLPQRVHWPPPRARRGVHSNDQTKKFQRWHRQLASSYNLLLRQSRTESTPSVHPRMFVSTWLSICVARHKPRFPVPVPTSSLDNSHLFYAVPVTSAPELKSGIRLPRGHPGIFCNRDPYLNFSGATGLVLRKSIPLTHGRPSMLWFKDLRRHQSFCSGAKKPSRSSFGAKNLKSPMSGVNAPVGLEEGNAGAIFPGWVHRTLSAAQYDVYLQLGI</sequence>
<keyword evidence="2" id="KW-0732">Signal</keyword>
<feature type="chain" id="PRO_5041990646" description="Secreted protein" evidence="2">
    <location>
        <begin position="19"/>
        <end position="295"/>
    </location>
</feature>
<proteinExistence type="predicted"/>
<gene>
    <name evidence="3" type="ORF">B0H17DRAFT_1142796</name>
</gene>
<dbReference type="AlphaFoldDB" id="A0AAD7CWK8"/>
<organism evidence="3 4">
    <name type="scientific">Mycena rosella</name>
    <name type="common">Pink bonnet</name>
    <name type="synonym">Agaricus rosellus</name>
    <dbReference type="NCBI Taxonomy" id="1033263"/>
    <lineage>
        <taxon>Eukaryota</taxon>
        <taxon>Fungi</taxon>
        <taxon>Dikarya</taxon>
        <taxon>Basidiomycota</taxon>
        <taxon>Agaricomycotina</taxon>
        <taxon>Agaricomycetes</taxon>
        <taxon>Agaricomycetidae</taxon>
        <taxon>Agaricales</taxon>
        <taxon>Marasmiineae</taxon>
        <taxon>Mycenaceae</taxon>
        <taxon>Mycena</taxon>
    </lineage>
</organism>
<feature type="region of interest" description="Disordered" evidence="1">
    <location>
        <begin position="26"/>
        <end position="51"/>
    </location>
</feature>
<evidence type="ECO:0000256" key="1">
    <source>
        <dbReference type="SAM" id="MobiDB-lite"/>
    </source>
</evidence>
<protein>
    <recommendedName>
        <fullName evidence="5">Secreted protein</fullName>
    </recommendedName>
</protein>
<comment type="caution">
    <text evidence="3">The sequence shown here is derived from an EMBL/GenBank/DDBJ whole genome shotgun (WGS) entry which is preliminary data.</text>
</comment>
<evidence type="ECO:0000313" key="4">
    <source>
        <dbReference type="Proteomes" id="UP001221757"/>
    </source>
</evidence>